<organism evidence="4 5">
    <name type="scientific">Penicillium salamii</name>
    <dbReference type="NCBI Taxonomy" id="1612424"/>
    <lineage>
        <taxon>Eukaryota</taxon>
        <taxon>Fungi</taxon>
        <taxon>Dikarya</taxon>
        <taxon>Ascomycota</taxon>
        <taxon>Pezizomycotina</taxon>
        <taxon>Eurotiomycetes</taxon>
        <taxon>Eurotiomycetidae</taxon>
        <taxon>Eurotiales</taxon>
        <taxon>Aspergillaceae</taxon>
        <taxon>Penicillium</taxon>
    </lineage>
</organism>
<dbReference type="InterPro" id="IPR027235">
    <property type="entry name" value="PFD2"/>
</dbReference>
<dbReference type="PANTHER" id="PTHR13303">
    <property type="entry name" value="PREFOLDIN SUBUNIT 2"/>
    <property type="match status" value="1"/>
</dbReference>
<dbReference type="EMBL" id="CAJVPD010000271">
    <property type="protein sequence ID" value="CAG8414877.1"/>
    <property type="molecule type" value="Genomic_DNA"/>
</dbReference>
<dbReference type="GO" id="GO:0051082">
    <property type="term" value="F:unfolded protein binding"/>
    <property type="evidence" value="ECO:0007669"/>
    <property type="project" value="InterPro"/>
</dbReference>
<dbReference type="Proteomes" id="UP001152592">
    <property type="component" value="Unassembled WGS sequence"/>
</dbReference>
<evidence type="ECO:0000256" key="1">
    <source>
        <dbReference type="ARBA" id="ARBA00008045"/>
    </source>
</evidence>
<gene>
    <name evidence="4" type="ORF">PSALAMII_LOCUS9095</name>
</gene>
<evidence type="ECO:0008006" key="6">
    <source>
        <dbReference type="Google" id="ProtNLM"/>
    </source>
</evidence>
<evidence type="ECO:0000313" key="5">
    <source>
        <dbReference type="Proteomes" id="UP001152592"/>
    </source>
</evidence>
<dbReference type="GO" id="GO:0016272">
    <property type="term" value="C:prefoldin complex"/>
    <property type="evidence" value="ECO:0007669"/>
    <property type="project" value="InterPro"/>
</dbReference>
<sequence>MSSQKQIDPKKQQELQLQYTNFKNTLQQLATKIGEIEQEQEEHKLVIQTLDPLEADRKCFRMVNGVLVERTIKDVLPTLKTNEDGLKQVIEDMLKQYKTKQNELDNWKVCIHSALVALPDLWPTSVDLIWTILTFMSPYRKRTISKLCSPRGKLPYRLCTFDIRSSQVLPECECRLSALLGTAKD</sequence>
<dbReference type="AlphaFoldDB" id="A0A9W4NWD0"/>
<proteinExistence type="inferred from homology"/>
<dbReference type="GO" id="GO:0006457">
    <property type="term" value="P:protein folding"/>
    <property type="evidence" value="ECO:0007669"/>
    <property type="project" value="InterPro"/>
</dbReference>
<feature type="coiled-coil region" evidence="3">
    <location>
        <begin position="12"/>
        <end position="39"/>
    </location>
</feature>
<dbReference type="OrthoDB" id="6077919at2759"/>
<dbReference type="CDD" id="cd23163">
    <property type="entry name" value="Prefoldin_2"/>
    <property type="match status" value="1"/>
</dbReference>
<dbReference type="Gene3D" id="1.10.287.370">
    <property type="match status" value="1"/>
</dbReference>
<accession>A0A9W4NWD0</accession>
<dbReference type="SUPFAM" id="SSF46579">
    <property type="entry name" value="Prefoldin"/>
    <property type="match status" value="1"/>
</dbReference>
<dbReference type="FunFam" id="1.10.287.370:FF:000002">
    <property type="entry name" value="Prefoldin subunit 2"/>
    <property type="match status" value="1"/>
</dbReference>
<dbReference type="Pfam" id="PF01920">
    <property type="entry name" value="Prefoldin_2"/>
    <property type="match status" value="1"/>
</dbReference>
<protein>
    <recommendedName>
        <fullName evidence="6">Prefoldin subunit 2</fullName>
    </recommendedName>
</protein>
<comment type="similarity">
    <text evidence="1">Belongs to the prefoldin subunit beta family.</text>
</comment>
<keyword evidence="3" id="KW-0175">Coiled coil</keyword>
<comment type="caution">
    <text evidence="4">The sequence shown here is derived from an EMBL/GenBank/DDBJ whole genome shotgun (WGS) entry which is preliminary data.</text>
</comment>
<evidence type="ECO:0000256" key="3">
    <source>
        <dbReference type="SAM" id="Coils"/>
    </source>
</evidence>
<reference evidence="4" key="1">
    <citation type="submission" date="2021-07" db="EMBL/GenBank/DDBJ databases">
        <authorList>
            <person name="Branca A.L. A."/>
        </authorList>
    </citation>
    <scope>NUCLEOTIDE SEQUENCE</scope>
</reference>
<name>A0A9W4NWD0_9EURO</name>
<evidence type="ECO:0000256" key="2">
    <source>
        <dbReference type="ARBA" id="ARBA00023186"/>
    </source>
</evidence>
<evidence type="ECO:0000313" key="4">
    <source>
        <dbReference type="EMBL" id="CAG8414877.1"/>
    </source>
</evidence>
<dbReference type="InterPro" id="IPR002777">
    <property type="entry name" value="PFD_beta-like"/>
</dbReference>
<dbReference type="InterPro" id="IPR009053">
    <property type="entry name" value="Prefoldin"/>
</dbReference>
<keyword evidence="2" id="KW-0143">Chaperone</keyword>